<dbReference type="InterPro" id="IPR040497">
    <property type="entry name" value="Glyco_transf_24"/>
</dbReference>
<name>A0AAU9IVH7_9CILI</name>
<reference evidence="9" key="1">
    <citation type="submission" date="2021-09" db="EMBL/GenBank/DDBJ databases">
        <authorList>
            <consortium name="AG Swart"/>
            <person name="Singh M."/>
            <person name="Singh A."/>
            <person name="Seah K."/>
            <person name="Emmerich C."/>
        </authorList>
    </citation>
    <scope>NUCLEOTIDE SEQUENCE</scope>
    <source>
        <strain evidence="9">ATCC30299</strain>
    </source>
</reference>
<evidence type="ECO:0000256" key="3">
    <source>
        <dbReference type="ARBA" id="ARBA00022729"/>
    </source>
</evidence>
<dbReference type="Gene3D" id="3.90.550.10">
    <property type="entry name" value="Spore Coat Polysaccharide Biosynthesis Protein SpsA, Chain A"/>
    <property type="match status" value="1"/>
</dbReference>
<organism evidence="9 10">
    <name type="scientific">Blepharisma stoltei</name>
    <dbReference type="NCBI Taxonomy" id="1481888"/>
    <lineage>
        <taxon>Eukaryota</taxon>
        <taxon>Sar</taxon>
        <taxon>Alveolata</taxon>
        <taxon>Ciliophora</taxon>
        <taxon>Postciliodesmatophora</taxon>
        <taxon>Heterotrichea</taxon>
        <taxon>Heterotrichida</taxon>
        <taxon>Blepharismidae</taxon>
        <taxon>Blepharisma</taxon>
    </lineage>
</organism>
<protein>
    <recommendedName>
        <fullName evidence="11">UDP-glucose:glycoprotein glucosyltransferase</fullName>
    </recommendedName>
</protein>
<dbReference type="Pfam" id="PF18404">
    <property type="entry name" value="Glyco_transf_24"/>
    <property type="match status" value="1"/>
</dbReference>
<keyword evidence="10" id="KW-1185">Reference proteome</keyword>
<dbReference type="Pfam" id="PF18402">
    <property type="entry name" value="Thioredoxin_14"/>
    <property type="match status" value="1"/>
</dbReference>
<dbReference type="InterPro" id="IPR040693">
    <property type="entry name" value="UGGT_TRXL_1"/>
</dbReference>
<evidence type="ECO:0000313" key="9">
    <source>
        <dbReference type="EMBL" id="CAG9313511.1"/>
    </source>
</evidence>
<evidence type="ECO:0000259" key="7">
    <source>
        <dbReference type="Pfam" id="PF18402"/>
    </source>
</evidence>
<comment type="caution">
    <text evidence="9">The sequence shown here is derived from an EMBL/GenBank/DDBJ whole genome shotgun (WGS) entry which is preliminary data.</text>
</comment>
<dbReference type="GO" id="GO:0036503">
    <property type="term" value="P:ERAD pathway"/>
    <property type="evidence" value="ECO:0007669"/>
    <property type="project" value="TreeGrafter"/>
</dbReference>
<comment type="cofactor">
    <cofactor evidence="1">
        <name>Ca(2+)</name>
        <dbReference type="ChEBI" id="CHEBI:29108"/>
    </cofactor>
</comment>
<evidence type="ECO:0000313" key="10">
    <source>
        <dbReference type="Proteomes" id="UP001162131"/>
    </source>
</evidence>
<dbReference type="GO" id="GO:0018279">
    <property type="term" value="P:protein N-linked glycosylation via asparagine"/>
    <property type="evidence" value="ECO:0007669"/>
    <property type="project" value="TreeGrafter"/>
</dbReference>
<evidence type="ECO:0000256" key="4">
    <source>
        <dbReference type="ARBA" id="ARBA00022824"/>
    </source>
</evidence>
<dbReference type="PANTHER" id="PTHR11226">
    <property type="entry name" value="UDP-GLUCOSE GLYCOPROTEIN:GLUCOSYLTRANSFERASE"/>
    <property type="match status" value="1"/>
</dbReference>
<gene>
    <name evidence="9" type="ORF">BSTOLATCC_MIC9327</name>
</gene>
<keyword evidence="4" id="KW-0256">Endoplasmic reticulum</keyword>
<dbReference type="Pfam" id="PF06427">
    <property type="entry name" value="UDP-g_GGTase"/>
    <property type="match status" value="1"/>
</dbReference>
<feature type="domain" description="UGGT thioredoxin-like" evidence="6">
    <location>
        <begin position="30"/>
        <end position="183"/>
    </location>
</feature>
<evidence type="ECO:0008006" key="11">
    <source>
        <dbReference type="Google" id="ProtNLM"/>
    </source>
</evidence>
<accession>A0AAU9IVH7</accession>
<evidence type="ECO:0000259" key="8">
    <source>
        <dbReference type="Pfam" id="PF18404"/>
    </source>
</evidence>
<proteinExistence type="predicted"/>
<feature type="domain" description="UGGT thioredoxin-like" evidence="7">
    <location>
        <begin position="346"/>
        <end position="479"/>
    </location>
</feature>
<dbReference type="Proteomes" id="UP001162131">
    <property type="component" value="Unassembled WGS sequence"/>
</dbReference>
<feature type="domain" description="Glucosyltransferase 24 catalytic" evidence="8">
    <location>
        <begin position="999"/>
        <end position="1266"/>
    </location>
</feature>
<dbReference type="InterPro" id="IPR040692">
    <property type="entry name" value="UGGT_TRXL_3"/>
</dbReference>
<evidence type="ECO:0000256" key="2">
    <source>
        <dbReference type="ARBA" id="ARBA00004319"/>
    </source>
</evidence>
<evidence type="ECO:0000256" key="5">
    <source>
        <dbReference type="ARBA" id="ARBA00023180"/>
    </source>
</evidence>
<dbReference type="GO" id="GO:0003980">
    <property type="term" value="F:UDP-glucose:glycoprotein glucosyltransferase activity"/>
    <property type="evidence" value="ECO:0007669"/>
    <property type="project" value="InterPro"/>
</dbReference>
<dbReference type="GO" id="GO:0005788">
    <property type="term" value="C:endoplasmic reticulum lumen"/>
    <property type="evidence" value="ECO:0007669"/>
    <property type="project" value="UniProtKB-SubCell"/>
</dbReference>
<evidence type="ECO:0000256" key="1">
    <source>
        <dbReference type="ARBA" id="ARBA00001913"/>
    </source>
</evidence>
<dbReference type="GO" id="GO:0051082">
    <property type="term" value="F:unfolded protein binding"/>
    <property type="evidence" value="ECO:0007669"/>
    <property type="project" value="TreeGrafter"/>
</dbReference>
<dbReference type="InterPro" id="IPR029044">
    <property type="entry name" value="Nucleotide-diphossugar_trans"/>
</dbReference>
<dbReference type="SUPFAM" id="SSF53448">
    <property type="entry name" value="Nucleotide-diphospho-sugar transferases"/>
    <property type="match status" value="1"/>
</dbReference>
<comment type="subcellular location">
    <subcellularLocation>
        <location evidence="2">Endoplasmic reticulum lumen</location>
    </subcellularLocation>
</comment>
<keyword evidence="3" id="KW-0732">Signal</keyword>
<dbReference type="EMBL" id="CAJZBQ010000011">
    <property type="protein sequence ID" value="CAG9313511.1"/>
    <property type="molecule type" value="Genomic_DNA"/>
</dbReference>
<dbReference type="InterPro" id="IPR009448">
    <property type="entry name" value="UDP-g_GGtrans"/>
</dbReference>
<dbReference type="Pfam" id="PF18400">
    <property type="entry name" value="Thioredoxin_12"/>
    <property type="match status" value="1"/>
</dbReference>
<evidence type="ECO:0000259" key="6">
    <source>
        <dbReference type="Pfam" id="PF18400"/>
    </source>
</evidence>
<dbReference type="PANTHER" id="PTHR11226:SF0">
    <property type="entry name" value="UDP-GLUCOSE:GLYCOPROTEIN GLUCOSYLTRANSFERASE"/>
    <property type="match status" value="1"/>
</dbReference>
<sequence length="1282" mass="149032">MWFFLIIGLGFAQTKIEVETNWKGPSQRTLLQEMSEYFAEIGKFWYFIGKIEEIVGDRLNIDAIISKISRSEIEKKLINCSLSNREFSARMEFYSKLEEKDRAALKENCRDFYIINSAASCLLDKSLFATKEIDIYHFDHTMFKGKNSVIAYLDISDIHFSEISLKIRDFCIKNNATYVLRHRDTRINEADHLGGYGVELQLKNHYESQLIAKDNNFKFKALKKLVSMLPNWKRILKLLENFPENIPDLNSTKFSESFKKDSLSVTELNAKFKDEGVILINNHYVPAELFTVLSVLRAEYNAIEELKMIGIPQSTALIMLGNFNLRVHTDISVSKHLKTGSSIGRIYINDLEKDLKYSEWQKKTSDFLSTYDVDLAKVAKNFYNLIAIVDLDKEIGWKGIKAVIYLYTKNYPVRLGFVFLGNPDLAFVMHQACKCLESNETSITDFFGKLEYNMTALEVHSLAKNYCETAEFEAIINSKKRLPTIICDNFRLCGPVHWILNGQVLEINFDKHFDKTIIGELRKEKRNIMNAKVKGILRSPLTSYFENLTSEFPIERNHLNLLDGILNEEIYYGIPSFGYNFDFNGNSKLMTYVVFAGINDQALIFHTLKLFKEASYLKIRIRYIFNSNEMDDEWYKILCYIKFIHDENKKLNYTGSVTDFEEFQCEYSLEYIKASFMKKIPELISGVLINGKMISKNEISSYLDLKKIYDLEIERSGLNNVQKLLQTSIKENKLDNAMEKASYILLRQLSHISYFASYASHPIVFSKDFTKRVVNTNNIYFNIDVLINPLNEKGRHLSSLCFWLIDLGSSLGATFVVSSTSRSTDKIQINYLKKDLNQEFLVSKIINKSVSLTLNIPESWVLQYNTPIYLDDLQLNKEPNLKFSLKHILITGNSKAIQNNFEVKMQSGIGIKLFETEKEIASTFIMKNLGYFQFYANPGIFNISLSGSCKDEWNLPNLEPIIVKDYRQKPLRFNLYKIPLENKTADSENNPKKIENQVINIFSIAEGKTYERFMEIMILSVMSHTKSEIKFWLYGDFLSTNFKNSIEILSEKMKFQYEFVSYKWPSWLPTQKTISNRIFAYRALLFDLFFPSNVTKIISMDADQVVREDISELWNTDLQGNAYGFVPFCESNNATFGFRFWKDGYWQKQLKGKPYFIYALSITDLGKYRSIGVGDILRFYYEYFISSSNSLQNLDQDLVNFIQNKVPITQLPSEWLWCDTWCAHEEKDKAKIIDLCNNPLTKEPKLDIAKRVIPLWKKYNEIVEKLDKFTESKGIAAYRTDL</sequence>
<keyword evidence="5" id="KW-0325">Glycoprotein</keyword>